<evidence type="ECO:0000313" key="2">
    <source>
        <dbReference type="Proteomes" id="UP000712673"/>
    </source>
</evidence>
<dbReference type="EMBL" id="VGLS01000291">
    <property type="protein sequence ID" value="MBM3224282.1"/>
    <property type="molecule type" value="Genomic_DNA"/>
</dbReference>
<proteinExistence type="predicted"/>
<accession>A0A937W086</accession>
<protein>
    <submittedName>
        <fullName evidence="1">Uncharacterized protein</fullName>
    </submittedName>
</protein>
<name>A0A937W086_UNCTE</name>
<reference evidence="1" key="1">
    <citation type="submission" date="2019-03" db="EMBL/GenBank/DDBJ databases">
        <title>Lake Tanganyika Metagenome-Assembled Genomes (MAGs).</title>
        <authorList>
            <person name="Tran P."/>
        </authorList>
    </citation>
    <scope>NUCLEOTIDE SEQUENCE</scope>
    <source>
        <strain evidence="1">K_DeepCast_65m_m2_066</strain>
    </source>
</reference>
<organism evidence="1 2">
    <name type="scientific">Tectimicrobiota bacterium</name>
    <dbReference type="NCBI Taxonomy" id="2528274"/>
    <lineage>
        <taxon>Bacteria</taxon>
        <taxon>Pseudomonadati</taxon>
        <taxon>Nitrospinota/Tectimicrobiota group</taxon>
        <taxon>Candidatus Tectimicrobiota</taxon>
    </lineage>
</organism>
<dbReference type="AlphaFoldDB" id="A0A937W086"/>
<comment type="caution">
    <text evidence="1">The sequence shown here is derived from an EMBL/GenBank/DDBJ whole genome shotgun (WGS) entry which is preliminary data.</text>
</comment>
<evidence type="ECO:0000313" key="1">
    <source>
        <dbReference type="EMBL" id="MBM3224282.1"/>
    </source>
</evidence>
<dbReference type="Proteomes" id="UP000712673">
    <property type="component" value="Unassembled WGS sequence"/>
</dbReference>
<sequence>MFTTSVEDAAFFARTVLFPLDQRPLTVVEVEVPDSLAAQLFQFMADGKTTVAVDPHLLPALNAAAHVQPLQVIPLATL</sequence>
<gene>
    <name evidence="1" type="ORF">FJZ47_10815</name>
</gene>